<dbReference type="EMBL" id="SSTE01008362">
    <property type="protein sequence ID" value="KAA0056006.1"/>
    <property type="molecule type" value="Genomic_DNA"/>
</dbReference>
<dbReference type="PANTHER" id="PTHR34482">
    <property type="entry name" value="DNA DAMAGE-INDUCIBLE PROTEIN 1-LIKE"/>
    <property type="match status" value="1"/>
</dbReference>
<evidence type="ECO:0000259" key="1">
    <source>
        <dbReference type="Pfam" id="PF03732"/>
    </source>
</evidence>
<dbReference type="OrthoDB" id="852332at2759"/>
<comment type="caution">
    <text evidence="2">The sequence shown here is derived from an EMBL/GenBank/DDBJ whole genome shotgun (WGS) entry which is preliminary data.</text>
</comment>
<evidence type="ECO:0000313" key="3">
    <source>
        <dbReference type="Proteomes" id="UP000321393"/>
    </source>
</evidence>
<dbReference type="AlphaFoldDB" id="A0A5A7UNY4"/>
<proteinExistence type="predicted"/>
<reference evidence="2 3" key="1">
    <citation type="submission" date="2019-08" db="EMBL/GenBank/DDBJ databases">
        <title>Draft genome sequences of two oriental melons (Cucumis melo L. var makuwa).</title>
        <authorList>
            <person name="Kwon S.-Y."/>
        </authorList>
    </citation>
    <scope>NUCLEOTIDE SEQUENCE [LARGE SCALE GENOMIC DNA]</scope>
    <source>
        <strain evidence="3">cv. SW 3</strain>
        <tissue evidence="2">Leaf</tissue>
    </source>
</reference>
<sequence>MFWGNRVRRSNKIKLATFLLHGSAEDWWTIRNECRSYKVCPMGRFTKGFKEKFYPRLILDTKMKDFLSLKQGDMIITEYERKFMKIAKYAMSYVVDEKEKSKRFKEGLRTTIRMPVTSSTNWLTISRLVEAAMRVESTLAKEKKSSKEKRLGKEPMQTKVVSYSVHQVSRGGPIWDKGKWTIEQKRMKF</sequence>
<organism evidence="2 3">
    <name type="scientific">Cucumis melo var. makuwa</name>
    <name type="common">Oriental melon</name>
    <dbReference type="NCBI Taxonomy" id="1194695"/>
    <lineage>
        <taxon>Eukaryota</taxon>
        <taxon>Viridiplantae</taxon>
        <taxon>Streptophyta</taxon>
        <taxon>Embryophyta</taxon>
        <taxon>Tracheophyta</taxon>
        <taxon>Spermatophyta</taxon>
        <taxon>Magnoliopsida</taxon>
        <taxon>eudicotyledons</taxon>
        <taxon>Gunneridae</taxon>
        <taxon>Pentapetalae</taxon>
        <taxon>rosids</taxon>
        <taxon>fabids</taxon>
        <taxon>Cucurbitales</taxon>
        <taxon>Cucurbitaceae</taxon>
        <taxon>Benincaseae</taxon>
        <taxon>Cucumis</taxon>
    </lineage>
</organism>
<dbReference type="Pfam" id="PF03732">
    <property type="entry name" value="Retrotrans_gag"/>
    <property type="match status" value="1"/>
</dbReference>
<dbReference type="Proteomes" id="UP000321393">
    <property type="component" value="Unassembled WGS sequence"/>
</dbReference>
<evidence type="ECO:0000313" key="2">
    <source>
        <dbReference type="EMBL" id="KAA0056006.1"/>
    </source>
</evidence>
<dbReference type="InterPro" id="IPR005162">
    <property type="entry name" value="Retrotrans_gag_dom"/>
</dbReference>
<dbReference type="PANTHER" id="PTHR34482:SF49">
    <property type="entry name" value="RETROTRANSPOSON GAG DOMAIN-CONTAINING PROTEIN"/>
    <property type="match status" value="1"/>
</dbReference>
<name>A0A5A7UNY4_CUCMM</name>
<gene>
    <name evidence="2" type="ORF">E6C27_scaffold319G001510</name>
</gene>
<accession>A0A5A7UNY4</accession>
<feature type="domain" description="Retrotransposon gag" evidence="1">
    <location>
        <begin position="14"/>
        <end position="110"/>
    </location>
</feature>
<protein>
    <submittedName>
        <fullName evidence="2">A-kinase anchor protein 12</fullName>
    </submittedName>
</protein>